<protein>
    <submittedName>
        <fullName evidence="1">13168_t:CDS:1</fullName>
    </submittedName>
</protein>
<dbReference type="EMBL" id="CAJVQC010004374">
    <property type="protein sequence ID" value="CAG8539724.1"/>
    <property type="molecule type" value="Genomic_DNA"/>
</dbReference>
<name>A0ACA9LMK0_9GLOM</name>
<keyword evidence="2" id="KW-1185">Reference proteome</keyword>
<gene>
    <name evidence="1" type="ORF">RPERSI_LOCUS3499</name>
</gene>
<comment type="caution">
    <text evidence="1">The sequence shown here is derived from an EMBL/GenBank/DDBJ whole genome shotgun (WGS) entry which is preliminary data.</text>
</comment>
<proteinExistence type="predicted"/>
<evidence type="ECO:0000313" key="2">
    <source>
        <dbReference type="Proteomes" id="UP000789920"/>
    </source>
</evidence>
<feature type="non-terminal residue" evidence="1">
    <location>
        <position position="1"/>
    </location>
</feature>
<organism evidence="1 2">
    <name type="scientific">Racocetra persica</name>
    <dbReference type="NCBI Taxonomy" id="160502"/>
    <lineage>
        <taxon>Eukaryota</taxon>
        <taxon>Fungi</taxon>
        <taxon>Fungi incertae sedis</taxon>
        <taxon>Mucoromycota</taxon>
        <taxon>Glomeromycotina</taxon>
        <taxon>Glomeromycetes</taxon>
        <taxon>Diversisporales</taxon>
        <taxon>Gigasporaceae</taxon>
        <taxon>Racocetra</taxon>
    </lineage>
</organism>
<accession>A0ACA9LMK0</accession>
<reference evidence="1" key="1">
    <citation type="submission" date="2021-06" db="EMBL/GenBank/DDBJ databases">
        <authorList>
            <person name="Kallberg Y."/>
            <person name="Tangrot J."/>
            <person name="Rosling A."/>
        </authorList>
    </citation>
    <scope>NUCLEOTIDE SEQUENCE</scope>
    <source>
        <strain evidence="1">MA461A</strain>
    </source>
</reference>
<evidence type="ECO:0000313" key="1">
    <source>
        <dbReference type="EMBL" id="CAG8539724.1"/>
    </source>
</evidence>
<sequence>YEIGEYVKISIPKIDRFDTDRPILPCRILNKLNHNDTFKYRLGCKDGILNNLYCAGEMEPLGVREFSELENIPTDYISVREAARSQNSGTFTGTICKCKGSCSTNKCHCKKASARCGSKCHSGNTCDNKAQI</sequence>
<dbReference type="Proteomes" id="UP000789920">
    <property type="component" value="Unassembled WGS sequence"/>
</dbReference>